<proteinExistence type="predicted"/>
<feature type="domain" description="C2H2-type" evidence="7">
    <location>
        <begin position="77"/>
        <end position="107"/>
    </location>
</feature>
<keyword evidence="3 5" id="KW-0863">Zinc-finger</keyword>
<evidence type="ECO:0000256" key="5">
    <source>
        <dbReference type="PROSITE-ProRule" id="PRU00042"/>
    </source>
</evidence>
<gene>
    <name evidence="8" type="ORF">MVEN_01133100</name>
</gene>
<dbReference type="Gene3D" id="3.30.160.60">
    <property type="entry name" value="Classic Zinc Finger"/>
    <property type="match status" value="2"/>
</dbReference>
<dbReference type="AlphaFoldDB" id="A0A8H6Y9R8"/>
<feature type="region of interest" description="Disordered" evidence="6">
    <location>
        <begin position="152"/>
        <end position="237"/>
    </location>
</feature>
<evidence type="ECO:0000256" key="6">
    <source>
        <dbReference type="SAM" id="MobiDB-lite"/>
    </source>
</evidence>
<dbReference type="GO" id="GO:0000978">
    <property type="term" value="F:RNA polymerase II cis-regulatory region sequence-specific DNA binding"/>
    <property type="evidence" value="ECO:0007669"/>
    <property type="project" value="TreeGrafter"/>
</dbReference>
<feature type="region of interest" description="Disordered" evidence="6">
    <location>
        <begin position="285"/>
        <end position="503"/>
    </location>
</feature>
<feature type="compositionally biased region" description="Basic and acidic residues" evidence="6">
    <location>
        <begin position="181"/>
        <end position="194"/>
    </location>
</feature>
<feature type="region of interest" description="Disordered" evidence="6">
    <location>
        <begin position="44"/>
        <end position="67"/>
    </location>
</feature>
<dbReference type="Proteomes" id="UP000620124">
    <property type="component" value="Unassembled WGS sequence"/>
</dbReference>
<feature type="compositionally biased region" description="Acidic residues" evidence="6">
    <location>
        <begin position="1"/>
        <end position="13"/>
    </location>
</feature>
<reference evidence="8" key="1">
    <citation type="submission" date="2020-05" db="EMBL/GenBank/DDBJ databases">
        <title>Mycena genomes resolve the evolution of fungal bioluminescence.</title>
        <authorList>
            <person name="Tsai I.J."/>
        </authorList>
    </citation>
    <scope>NUCLEOTIDE SEQUENCE</scope>
    <source>
        <strain evidence="8">CCC161011</strain>
    </source>
</reference>
<dbReference type="GO" id="GO:0000981">
    <property type="term" value="F:DNA-binding transcription factor activity, RNA polymerase II-specific"/>
    <property type="evidence" value="ECO:0007669"/>
    <property type="project" value="TreeGrafter"/>
</dbReference>
<feature type="compositionally biased region" description="Gly residues" evidence="6">
    <location>
        <begin position="456"/>
        <end position="468"/>
    </location>
</feature>
<dbReference type="FunFam" id="3.30.160.60:FF:002343">
    <property type="entry name" value="Zinc finger protein 33A"/>
    <property type="match status" value="1"/>
</dbReference>
<feature type="region of interest" description="Disordered" evidence="6">
    <location>
        <begin position="1"/>
        <end position="32"/>
    </location>
</feature>
<dbReference type="PANTHER" id="PTHR19818">
    <property type="entry name" value="ZINC FINGER PROTEIN ZIC AND GLI"/>
    <property type="match status" value="1"/>
</dbReference>
<evidence type="ECO:0000256" key="4">
    <source>
        <dbReference type="ARBA" id="ARBA00022833"/>
    </source>
</evidence>
<dbReference type="PANTHER" id="PTHR19818:SF139">
    <property type="entry name" value="PAIR-RULE PROTEIN ODD-PAIRED"/>
    <property type="match status" value="1"/>
</dbReference>
<protein>
    <submittedName>
        <fullName evidence="8">Nutrient and stress factor 1</fullName>
    </submittedName>
</protein>
<feature type="compositionally biased region" description="Low complexity" evidence="6">
    <location>
        <begin position="156"/>
        <end position="180"/>
    </location>
</feature>
<dbReference type="GO" id="GO:0045944">
    <property type="term" value="P:positive regulation of transcription by RNA polymerase II"/>
    <property type="evidence" value="ECO:0007669"/>
    <property type="project" value="UniProtKB-ARBA"/>
</dbReference>
<keyword evidence="2" id="KW-0677">Repeat</keyword>
<accession>A0A8H6Y9R8</accession>
<dbReference type="OrthoDB" id="10018191at2759"/>
<evidence type="ECO:0000256" key="2">
    <source>
        <dbReference type="ARBA" id="ARBA00022737"/>
    </source>
</evidence>
<sequence>MDYADDVDVDAEGELEHDTTNGSPGGSGGMTLVSDAASLSALGVPPPSSAATNATAPSALSGGGVGKRYRPAPAKTFQCRGYGECRMVFSRSEHLARHIRKHTGERPFTCHCSKQFSRLDNLRQHAQTVHADKAALNETMMRELTSLHASMTGTVPAAPSSSTTASATSPTAATSAAKSPSDGKDTKETKEKRPTTKRARASGAAVKREPVDESVGGERMGGAMAQRPGTSTGYEGAAAGYMDVDMDMDEPNERQRQRQKTRALPATVADPLEEASPFGGTRFATPPTPPPETPFGGTATPPPLTPFEGTGHFVPTDRFTTPATPADFETVKEERTGTGTGTGSGHNPFSPPLPSSIPASTHTAVEEGRPFEALDPNTSGAPLQHTPHPLQRPPSAETATGSPPTASPPEPFRQVAGPFHQGTAPFQQPTPTQFPPGSSFPGVGGGSAFPASFSSGGSGSRPSTGGGTRLPPLSAVVSSAAFRPSSGHGLPAPGTGGGILLPNSLTLRRPSTGDWEWGDAWNVRPGTAPGKLATAAIVDDSPFSFHPPDQPASFGYGVPAIGSSGNPRKRTFGSPDGPYGAYTDDGDGGGGGKRARRRGGGTARAAYADLMRQHQAAQLRRALDHQQAQADAAMAAYHQQQQAEQAQAAHFYQHQQQQELQQQQMTEEDHYRMQQLHQQQAAQAYLGPYVHPQAHPHSQHGLEMGMDSMALGMEMMEGYPHPAHMEPDVYHSHHQPPLPPQQQHIEQVDSPVLGFPGDSAVYHPHTHTHTPHPLQHPHPHHPPALVETQQHLEAGNSPVSPYSLAYPPTPLPYPHYAETMHSSEFGASTMGAPGAGGFGMRGPEDAQLKYESSQLGMGLDADLGLLDMNMNMNMGLGLGIGLGGLLCNQSLVHHVLPSEVKRKGHPDDARARLGCRGGLS</sequence>
<dbReference type="Pfam" id="PF00096">
    <property type="entry name" value="zf-C2H2"/>
    <property type="match status" value="1"/>
</dbReference>
<evidence type="ECO:0000313" key="8">
    <source>
        <dbReference type="EMBL" id="KAF7354441.1"/>
    </source>
</evidence>
<feature type="compositionally biased region" description="Low complexity" evidence="6">
    <location>
        <begin position="393"/>
        <end position="404"/>
    </location>
</feature>
<evidence type="ECO:0000256" key="3">
    <source>
        <dbReference type="ARBA" id="ARBA00022771"/>
    </source>
</evidence>
<evidence type="ECO:0000256" key="1">
    <source>
        <dbReference type="ARBA" id="ARBA00022723"/>
    </source>
</evidence>
<feature type="compositionally biased region" description="Low complexity" evidence="6">
    <location>
        <begin position="49"/>
        <end position="60"/>
    </location>
</feature>
<keyword evidence="1" id="KW-0479">Metal-binding</keyword>
<name>A0A8H6Y9R8_9AGAR</name>
<comment type="caution">
    <text evidence="8">The sequence shown here is derived from an EMBL/GenBank/DDBJ whole genome shotgun (WGS) entry which is preliminary data.</text>
</comment>
<dbReference type="EMBL" id="JACAZI010000008">
    <property type="protein sequence ID" value="KAF7354441.1"/>
    <property type="molecule type" value="Genomic_DNA"/>
</dbReference>
<feature type="region of interest" description="Disordered" evidence="6">
    <location>
        <begin position="564"/>
        <end position="601"/>
    </location>
</feature>
<dbReference type="InterPro" id="IPR036236">
    <property type="entry name" value="Znf_C2H2_sf"/>
</dbReference>
<dbReference type="GO" id="GO:0005634">
    <property type="term" value="C:nucleus"/>
    <property type="evidence" value="ECO:0007669"/>
    <property type="project" value="UniProtKB-ARBA"/>
</dbReference>
<feature type="compositionally biased region" description="Low complexity" evidence="6">
    <location>
        <begin position="422"/>
        <end position="441"/>
    </location>
</feature>
<dbReference type="InterPro" id="IPR013087">
    <property type="entry name" value="Znf_C2H2_type"/>
</dbReference>
<evidence type="ECO:0000259" key="7">
    <source>
        <dbReference type="PROSITE" id="PS50157"/>
    </source>
</evidence>
<dbReference type="PROSITE" id="PS50157">
    <property type="entry name" value="ZINC_FINGER_C2H2_2"/>
    <property type="match status" value="2"/>
</dbReference>
<organism evidence="8 9">
    <name type="scientific">Mycena venus</name>
    <dbReference type="NCBI Taxonomy" id="2733690"/>
    <lineage>
        <taxon>Eukaryota</taxon>
        <taxon>Fungi</taxon>
        <taxon>Dikarya</taxon>
        <taxon>Basidiomycota</taxon>
        <taxon>Agaricomycotina</taxon>
        <taxon>Agaricomycetes</taxon>
        <taxon>Agaricomycetidae</taxon>
        <taxon>Agaricales</taxon>
        <taxon>Marasmiineae</taxon>
        <taxon>Mycenaceae</taxon>
        <taxon>Mycena</taxon>
    </lineage>
</organism>
<dbReference type="SUPFAM" id="SSF57667">
    <property type="entry name" value="beta-beta-alpha zinc fingers"/>
    <property type="match status" value="1"/>
</dbReference>
<evidence type="ECO:0000313" key="9">
    <source>
        <dbReference type="Proteomes" id="UP000620124"/>
    </source>
</evidence>
<dbReference type="InterPro" id="IPR050329">
    <property type="entry name" value="GLI_C2H2-zinc-finger"/>
</dbReference>
<keyword evidence="4" id="KW-0862">Zinc</keyword>
<keyword evidence="9" id="KW-1185">Reference proteome</keyword>
<feature type="domain" description="C2H2-type" evidence="7">
    <location>
        <begin position="108"/>
        <end position="135"/>
    </location>
</feature>
<dbReference type="GO" id="GO:0008270">
    <property type="term" value="F:zinc ion binding"/>
    <property type="evidence" value="ECO:0007669"/>
    <property type="project" value="UniProtKB-KW"/>
</dbReference>